<name>A0A5J4PNX9_9ZZZZ</name>
<evidence type="ECO:0008006" key="2">
    <source>
        <dbReference type="Google" id="ProtNLM"/>
    </source>
</evidence>
<gene>
    <name evidence="1" type="ORF">EZS27_037895</name>
</gene>
<accession>A0A5J4PNX9</accession>
<dbReference type="EMBL" id="SNRY01007208">
    <property type="protein sequence ID" value="KAA6310882.1"/>
    <property type="molecule type" value="Genomic_DNA"/>
</dbReference>
<sequence length="60" mass="6678">MKQLKANIALSLDGFIAYKDGDISWIPNVISSTILNDINQADILLMGTNTHNEIIERNGY</sequence>
<dbReference type="SUPFAM" id="SSF53597">
    <property type="entry name" value="Dihydrofolate reductase-like"/>
    <property type="match status" value="1"/>
</dbReference>
<comment type="caution">
    <text evidence="1">The sequence shown here is derived from an EMBL/GenBank/DDBJ whole genome shotgun (WGS) entry which is preliminary data.</text>
</comment>
<dbReference type="Gene3D" id="3.40.430.10">
    <property type="entry name" value="Dihydrofolate Reductase, subunit A"/>
    <property type="match status" value="1"/>
</dbReference>
<feature type="non-terminal residue" evidence="1">
    <location>
        <position position="60"/>
    </location>
</feature>
<reference evidence="1" key="1">
    <citation type="submission" date="2019-03" db="EMBL/GenBank/DDBJ databases">
        <title>Single cell metagenomics reveals metabolic interactions within the superorganism composed of flagellate Streblomastix strix and complex community of Bacteroidetes bacteria on its surface.</title>
        <authorList>
            <person name="Treitli S.C."/>
            <person name="Kolisko M."/>
            <person name="Husnik F."/>
            <person name="Keeling P."/>
            <person name="Hampl V."/>
        </authorList>
    </citation>
    <scope>NUCLEOTIDE SEQUENCE</scope>
    <source>
        <strain evidence="1">STM</strain>
    </source>
</reference>
<dbReference type="InterPro" id="IPR024072">
    <property type="entry name" value="DHFR-like_dom_sf"/>
</dbReference>
<protein>
    <recommendedName>
        <fullName evidence="2">Bacterial bifunctional deaminase-reductase C-terminal domain-containing protein</fullName>
    </recommendedName>
</protein>
<dbReference type="AlphaFoldDB" id="A0A5J4PNX9"/>
<proteinExistence type="predicted"/>
<organism evidence="1">
    <name type="scientific">termite gut metagenome</name>
    <dbReference type="NCBI Taxonomy" id="433724"/>
    <lineage>
        <taxon>unclassified sequences</taxon>
        <taxon>metagenomes</taxon>
        <taxon>organismal metagenomes</taxon>
    </lineage>
</organism>
<evidence type="ECO:0000313" key="1">
    <source>
        <dbReference type="EMBL" id="KAA6310882.1"/>
    </source>
</evidence>